<feature type="transmembrane region" description="Helical" evidence="8">
    <location>
        <begin position="120"/>
        <end position="142"/>
    </location>
</feature>
<evidence type="ECO:0000256" key="1">
    <source>
        <dbReference type="ARBA" id="ARBA00004651"/>
    </source>
</evidence>
<keyword evidence="7" id="KW-0676">Redox-active center</keyword>
<dbReference type="AlphaFoldDB" id="A0A848LJI3"/>
<evidence type="ECO:0000256" key="5">
    <source>
        <dbReference type="ARBA" id="ARBA00022989"/>
    </source>
</evidence>
<dbReference type="InterPro" id="IPR036249">
    <property type="entry name" value="Thioredoxin-like_sf"/>
</dbReference>
<keyword evidence="11" id="KW-1185">Reference proteome</keyword>
<evidence type="ECO:0000313" key="10">
    <source>
        <dbReference type="EMBL" id="NMO17915.1"/>
    </source>
</evidence>
<evidence type="ECO:0000256" key="2">
    <source>
        <dbReference type="ARBA" id="ARBA00022475"/>
    </source>
</evidence>
<dbReference type="InterPro" id="IPR013766">
    <property type="entry name" value="Thioredoxin_domain"/>
</dbReference>
<keyword evidence="6 8" id="KW-0472">Membrane</keyword>
<dbReference type="PROSITE" id="PS51352">
    <property type="entry name" value="THIOREDOXIN_2"/>
    <property type="match status" value="1"/>
</dbReference>
<dbReference type="InterPro" id="IPR003834">
    <property type="entry name" value="Cyt_c_assmbl_TM_dom"/>
</dbReference>
<keyword evidence="5 8" id="KW-1133">Transmembrane helix</keyword>
<proteinExistence type="predicted"/>
<organism evidence="10 11">
    <name type="scientific">Pyxidicoccus fallax</name>
    <dbReference type="NCBI Taxonomy" id="394095"/>
    <lineage>
        <taxon>Bacteria</taxon>
        <taxon>Pseudomonadati</taxon>
        <taxon>Myxococcota</taxon>
        <taxon>Myxococcia</taxon>
        <taxon>Myxococcales</taxon>
        <taxon>Cystobacterineae</taxon>
        <taxon>Myxococcaceae</taxon>
        <taxon>Pyxidicoccus</taxon>
    </lineage>
</organism>
<keyword evidence="4" id="KW-0201">Cytochrome c-type biogenesis</keyword>
<evidence type="ECO:0000256" key="6">
    <source>
        <dbReference type="ARBA" id="ARBA00023136"/>
    </source>
</evidence>
<accession>A0A848LJI3</accession>
<feature type="transmembrane region" description="Helical" evidence="8">
    <location>
        <begin position="271"/>
        <end position="290"/>
    </location>
</feature>
<comment type="subcellular location">
    <subcellularLocation>
        <location evidence="1">Cell membrane</location>
        <topology evidence="1">Multi-pass membrane protein</topology>
    </subcellularLocation>
</comment>
<dbReference type="GO" id="GO:0005886">
    <property type="term" value="C:plasma membrane"/>
    <property type="evidence" value="ECO:0007669"/>
    <property type="project" value="UniProtKB-SubCell"/>
</dbReference>
<feature type="domain" description="Thioredoxin" evidence="9">
    <location>
        <begin position="337"/>
        <end position="474"/>
    </location>
</feature>
<comment type="caution">
    <text evidence="10">The sequence shown here is derived from an EMBL/GenBank/DDBJ whole genome shotgun (WGS) entry which is preliminary data.</text>
</comment>
<name>A0A848LJI3_9BACT</name>
<evidence type="ECO:0000256" key="7">
    <source>
        <dbReference type="ARBA" id="ARBA00023284"/>
    </source>
</evidence>
<feature type="transmembrane region" description="Helical" evidence="8">
    <location>
        <begin position="197"/>
        <end position="222"/>
    </location>
</feature>
<dbReference type="Pfam" id="PF13899">
    <property type="entry name" value="Thioredoxin_7"/>
    <property type="match status" value="1"/>
</dbReference>
<feature type="transmembrane region" description="Helical" evidence="8">
    <location>
        <begin position="85"/>
        <end position="108"/>
    </location>
</feature>
<feature type="transmembrane region" description="Helical" evidence="8">
    <location>
        <begin position="42"/>
        <end position="64"/>
    </location>
</feature>
<evidence type="ECO:0000313" key="11">
    <source>
        <dbReference type="Proteomes" id="UP000518300"/>
    </source>
</evidence>
<evidence type="ECO:0000256" key="8">
    <source>
        <dbReference type="SAM" id="Phobius"/>
    </source>
</evidence>
<feature type="transmembrane region" description="Helical" evidence="8">
    <location>
        <begin position="302"/>
        <end position="322"/>
    </location>
</feature>
<dbReference type="PANTHER" id="PTHR32234:SF0">
    <property type="entry name" value="THIOL:DISULFIDE INTERCHANGE PROTEIN DSBD"/>
    <property type="match status" value="1"/>
</dbReference>
<dbReference type="EMBL" id="JABBJJ010000114">
    <property type="protein sequence ID" value="NMO17915.1"/>
    <property type="molecule type" value="Genomic_DNA"/>
</dbReference>
<dbReference type="PANTHER" id="PTHR32234">
    <property type="entry name" value="THIOL:DISULFIDE INTERCHANGE PROTEIN DSBD"/>
    <property type="match status" value="1"/>
</dbReference>
<feature type="transmembrane region" description="Helical" evidence="8">
    <location>
        <begin position="234"/>
        <end position="251"/>
    </location>
</feature>
<keyword evidence="2" id="KW-1003">Cell membrane</keyword>
<dbReference type="GO" id="GO:0045454">
    <property type="term" value="P:cell redox homeostasis"/>
    <property type="evidence" value="ECO:0007669"/>
    <property type="project" value="TreeGrafter"/>
</dbReference>
<feature type="transmembrane region" description="Helical" evidence="8">
    <location>
        <begin position="154"/>
        <end position="177"/>
    </location>
</feature>
<reference evidence="10 11" key="1">
    <citation type="submission" date="2020-04" db="EMBL/GenBank/DDBJ databases">
        <title>Draft genome of Pyxidicoccus fallax type strain.</title>
        <authorList>
            <person name="Whitworth D.E."/>
        </authorList>
    </citation>
    <scope>NUCLEOTIDE SEQUENCE [LARGE SCALE GENOMIC DNA]</scope>
    <source>
        <strain evidence="10 11">DSM 14698</strain>
    </source>
</reference>
<sequence>MDAKKLGLVAVLAGVAVAVVPWLLPTGPNAGLDAARFLESGSLAVGAAVVFAGGLLTALTPCVYPLIPITVSVFGARKAEGRGRALLLTSAYIVGMGVVFSALGILAAKTGQAFGALLGHPAVVAGLAVFLLLLASSMFGAFELALPSALQTKLTSVGGTGLLGALLMGSVSGFLAAPCTGPVLTGLLAFVAKTANTTLGATLLFIYALGIGVPFFLIGVFTVRLPRGGVWMEWVKSVLGIMLVALAFTYLKDALPWARDAVKGLGAQVGQMPGAAIAAVLVVAGVLVGAVHRSFKEGSREFSLKALGVALVVVALVLRGGALDAGPVGALWVRMGLAEPPRAPSWQWHHVMPAKQATFSPEEFDKVLAQAKAEGRPVLIDFFADWCAACKELDRETYPAAEVISTATEGQFLNIKIDATNSEDALDALLERFGVEGLPTVAFVSPKGEVLTKPRVTGFLEPSPFAEEMKKARCSAGSTC</sequence>
<dbReference type="RefSeq" id="WP_169347191.1">
    <property type="nucleotide sequence ID" value="NZ_JABBJJ010000114.1"/>
</dbReference>
<evidence type="ECO:0000256" key="4">
    <source>
        <dbReference type="ARBA" id="ARBA00022748"/>
    </source>
</evidence>
<dbReference type="GO" id="GO:0017004">
    <property type="term" value="P:cytochrome complex assembly"/>
    <property type="evidence" value="ECO:0007669"/>
    <property type="project" value="UniProtKB-KW"/>
</dbReference>
<dbReference type="SUPFAM" id="SSF52833">
    <property type="entry name" value="Thioredoxin-like"/>
    <property type="match status" value="1"/>
</dbReference>
<dbReference type="GO" id="GO:0015035">
    <property type="term" value="F:protein-disulfide reductase activity"/>
    <property type="evidence" value="ECO:0007669"/>
    <property type="project" value="TreeGrafter"/>
</dbReference>
<protein>
    <submittedName>
        <fullName evidence="10">Thioredoxin fold domain-containing protein</fullName>
    </submittedName>
</protein>
<gene>
    <name evidence="10" type="ORF">HG543_24095</name>
</gene>
<dbReference type="PROSITE" id="PS00194">
    <property type="entry name" value="THIOREDOXIN_1"/>
    <property type="match status" value="1"/>
</dbReference>
<dbReference type="Pfam" id="PF02683">
    <property type="entry name" value="DsbD_TM"/>
    <property type="match status" value="1"/>
</dbReference>
<evidence type="ECO:0000256" key="3">
    <source>
        <dbReference type="ARBA" id="ARBA00022692"/>
    </source>
</evidence>
<dbReference type="Proteomes" id="UP000518300">
    <property type="component" value="Unassembled WGS sequence"/>
</dbReference>
<keyword evidence="3 8" id="KW-0812">Transmembrane</keyword>
<evidence type="ECO:0000259" key="9">
    <source>
        <dbReference type="PROSITE" id="PS51352"/>
    </source>
</evidence>
<dbReference type="Gene3D" id="3.40.30.10">
    <property type="entry name" value="Glutaredoxin"/>
    <property type="match status" value="1"/>
</dbReference>
<dbReference type="InterPro" id="IPR017937">
    <property type="entry name" value="Thioredoxin_CS"/>
</dbReference>